<dbReference type="EMBL" id="CAVNYO010000024">
    <property type="protein sequence ID" value="CAK5262733.1"/>
    <property type="molecule type" value="Genomic_DNA"/>
</dbReference>
<evidence type="ECO:0000313" key="2">
    <source>
        <dbReference type="Proteomes" id="UP001295794"/>
    </source>
</evidence>
<evidence type="ECO:0000313" key="1">
    <source>
        <dbReference type="EMBL" id="CAK5262733.1"/>
    </source>
</evidence>
<name>A0AAD2Q0J9_9AGAR</name>
<reference evidence="1" key="1">
    <citation type="submission" date="2023-11" db="EMBL/GenBank/DDBJ databases">
        <authorList>
            <person name="De Vega J J."/>
            <person name="De Vega J J."/>
        </authorList>
    </citation>
    <scope>NUCLEOTIDE SEQUENCE</scope>
</reference>
<organism evidence="1 2">
    <name type="scientific">Mycena citricolor</name>
    <dbReference type="NCBI Taxonomy" id="2018698"/>
    <lineage>
        <taxon>Eukaryota</taxon>
        <taxon>Fungi</taxon>
        <taxon>Dikarya</taxon>
        <taxon>Basidiomycota</taxon>
        <taxon>Agaricomycotina</taxon>
        <taxon>Agaricomycetes</taxon>
        <taxon>Agaricomycetidae</taxon>
        <taxon>Agaricales</taxon>
        <taxon>Marasmiineae</taxon>
        <taxon>Mycenaceae</taxon>
        <taxon>Mycena</taxon>
    </lineage>
</organism>
<dbReference type="Proteomes" id="UP001295794">
    <property type="component" value="Unassembled WGS sequence"/>
</dbReference>
<dbReference type="AlphaFoldDB" id="A0AAD2Q0J9"/>
<proteinExistence type="predicted"/>
<gene>
    <name evidence="1" type="ORF">MYCIT1_LOCUS1692</name>
</gene>
<sequence>MAPVVPVRNGDSLRFEVDDSLAVRFLQPAPRRRLGRTHSAGLVSRTVQAAQSPSWDAFTVISLMMCSVRVELWAVYRE</sequence>
<protein>
    <submittedName>
        <fullName evidence="1">Uncharacterized protein</fullName>
    </submittedName>
</protein>
<accession>A0AAD2Q0J9</accession>
<comment type="caution">
    <text evidence="1">The sequence shown here is derived from an EMBL/GenBank/DDBJ whole genome shotgun (WGS) entry which is preliminary data.</text>
</comment>
<keyword evidence="2" id="KW-1185">Reference proteome</keyword>